<dbReference type="KEGG" id="dfg:B0537_00190"/>
<organism evidence="2 3">
    <name type="scientific">Desulforamulus ferrireducens</name>
    <dbReference type="NCBI Taxonomy" id="1833852"/>
    <lineage>
        <taxon>Bacteria</taxon>
        <taxon>Bacillati</taxon>
        <taxon>Bacillota</taxon>
        <taxon>Clostridia</taxon>
        <taxon>Eubacteriales</taxon>
        <taxon>Peptococcaceae</taxon>
        <taxon>Desulforamulus</taxon>
    </lineage>
</organism>
<evidence type="ECO:0000313" key="2">
    <source>
        <dbReference type="EMBL" id="AQS57682.1"/>
    </source>
</evidence>
<evidence type="ECO:0008006" key="4">
    <source>
        <dbReference type="Google" id="ProtNLM"/>
    </source>
</evidence>
<reference evidence="2 3" key="1">
    <citation type="journal article" date="2016" name="Int. J. Syst. Evol. Microbiol.">
        <title>Desulfotomaculum ferrireducens sp. nov., a moderately thermophilic sulfate-reducing and dissimilatory Fe(III)-reducing bacterium isolated from compost.</title>
        <authorList>
            <person name="Yang G."/>
            <person name="Guo J."/>
            <person name="Zhuang L."/>
            <person name="Yuan Y."/>
            <person name="Zhou S."/>
        </authorList>
    </citation>
    <scope>NUCLEOTIDE SEQUENCE [LARGE SCALE GENOMIC DNA]</scope>
    <source>
        <strain evidence="2 3">GSS09</strain>
    </source>
</reference>
<keyword evidence="3" id="KW-1185">Reference proteome</keyword>
<evidence type="ECO:0000313" key="3">
    <source>
        <dbReference type="Proteomes" id="UP000189464"/>
    </source>
</evidence>
<sequence length="555" mass="62569">MEMKPLELPVIKGMVLNSQQNQQLAKVEVQGLSWPKEEVPQPVDQEELMQRLPEQLQIKDTPLQRKLLKEFVQQEIPIKASSFQMAEIILRKLGDDTPENIEKAVLGIKLGIPPEPVLLNSVHAFLKDSHNFPQGTYAKIQAFINQLAKALARVQAELPDQTAGHVGGDRPPLTLPAREIHEPLQKIQEYLRSIALTPQQGRAKITEQLRVLLNSQLIGLVDKDVQKLGNKMENPLTVPDKLPTDELGQPWDRESTKQGIKPPLIPSDTEQRIAPELKQLLGEIKFSPRDADALNLVKLFSRFMKSINQAQGLLLTSEIGQDTRTAENIQQGIKLAHLPSDTEQSAPVTQELKQLLGEGKFSPRDADTLNLVQLLSRLIKSINKAQEFSELPQIKKLAQEGTAIKTELLGQQVWQTLNKAEGPQEFLYFNLPFIKQDEQQSWGQLRIIKDNASRKDIDPKHFTMALLLNTRRMGPLFLEFKVRNKEIIAGGKVTEEWVANLLQQSWPKLQDSLAHRGYHLHSCAWQVGPLTTNLAPRGLKKENSDGNLQMVDVKI</sequence>
<dbReference type="AlphaFoldDB" id="A0A1S6ISD6"/>
<dbReference type="EMBL" id="CP019698">
    <property type="protein sequence ID" value="AQS57682.1"/>
    <property type="molecule type" value="Genomic_DNA"/>
</dbReference>
<name>A0A1S6ISD6_9FIRM</name>
<dbReference type="OrthoDB" id="1719539at2"/>
<accession>A0A1S6ISD6</accession>
<dbReference type="Proteomes" id="UP000189464">
    <property type="component" value="Chromosome"/>
</dbReference>
<protein>
    <recommendedName>
        <fullName evidence="4">Flagellar hook-length control protein FliK</fullName>
    </recommendedName>
</protein>
<feature type="region of interest" description="Disordered" evidence="1">
    <location>
        <begin position="231"/>
        <end position="267"/>
    </location>
</feature>
<evidence type="ECO:0000256" key="1">
    <source>
        <dbReference type="SAM" id="MobiDB-lite"/>
    </source>
</evidence>
<gene>
    <name evidence="2" type="ORF">B0537_00190</name>
</gene>
<dbReference type="STRING" id="1833852.B0537_00190"/>
<proteinExistence type="predicted"/>